<sequence length="798" mass="86331">MRIGGRYLEQQLDLPTNLVSGLLEARSLNLKNCSLAEVGSNILGGILGLNSLSITEGGNIFDNIGGSKIEEVLGLPEKSFRGANLDELIAAVGPIKFAGAFELPPNEVIRESWNDLDPSGKAKDFPVDKQYSKLNSAYEYPDSSAEPEKLASAESKIGEKAKSFVGSSEAFTATKSGDLTIDNYQKTRFQSNTKSIDAKLGLPAGTTQNLLSSKISPNDYRKKVAENVMLASADNILEALGLKELSDIVAKVMNVKNTLDSIKACEAGVGKVGAATCDQNYIFWQLSQLLGVNFDAKLGLPTGTISTIISDPQQAAYKLISSALGRLDDSLGLVNGAGDSLKDASFSSAFAVWYNQNYKNCPADPSGCLYNIQKEDILDGPDEGKNRWQTYLENVGNQMAVDYLGKMGILPVKPGHLPTGEPNTNQLIREAGNLLIHGDLRILQISAAVKAAEALHIYGDSSTVNLPEAYRITFEDIYYAFMGDYEYESATATAAEDNFVNRFKNAGKDSVEFFGEPTESTELEPKTDPYLYGSSCPPGVIASDCSASVDSPSSYSTYEKIDATLASFKAKNPADPSADKAKEIEKIGTNPNASASLEGEKEFARNKARGDLLNNLMYRMSDAKLYQISSSIPAGFTETMLKGNGFMKSMMLMTFVENSLRNLKLLNVSLEDILTMKKSYESLLLFYENPAAFDLDSFVANGEMTKIDDFLIGKIGDILGFKLESGTFTALAYGLKSGDFTKDFTIIGKDGKEIKISSVKTIYTDWALGKLTSFADQTLGLPPGTAKIAYTMYNSVLS</sequence>
<accession>A0A554LIT0</accession>
<comment type="caution">
    <text evidence="1">The sequence shown here is derived from an EMBL/GenBank/DDBJ whole genome shotgun (WGS) entry which is preliminary data.</text>
</comment>
<feature type="non-terminal residue" evidence="1">
    <location>
        <position position="798"/>
    </location>
</feature>
<proteinExistence type="predicted"/>
<protein>
    <submittedName>
        <fullName evidence="1">Uncharacterized protein</fullName>
    </submittedName>
</protein>
<dbReference type="AlphaFoldDB" id="A0A554LIT0"/>
<gene>
    <name evidence="1" type="ORF">Athens101428_804</name>
</gene>
<name>A0A554LIT0_9BACT</name>
<evidence type="ECO:0000313" key="1">
    <source>
        <dbReference type="EMBL" id="TSC92738.1"/>
    </source>
</evidence>
<dbReference type="EMBL" id="VMGN01000064">
    <property type="protein sequence ID" value="TSC92738.1"/>
    <property type="molecule type" value="Genomic_DNA"/>
</dbReference>
<organism evidence="1 2">
    <name type="scientific">Candidatus Berkelbacteria bacterium Athens1014_28</name>
    <dbReference type="NCBI Taxonomy" id="2017145"/>
    <lineage>
        <taxon>Bacteria</taxon>
        <taxon>Candidatus Berkelbacteria</taxon>
    </lineage>
</organism>
<dbReference type="Proteomes" id="UP000316495">
    <property type="component" value="Unassembled WGS sequence"/>
</dbReference>
<reference evidence="1 2" key="1">
    <citation type="submission" date="2017-07" db="EMBL/GenBank/DDBJ databases">
        <title>Mechanisms for carbon and nitrogen cycling indicate functional differentiation within the Candidate Phyla Radiation.</title>
        <authorList>
            <person name="Danczak R.E."/>
            <person name="Johnston M.D."/>
            <person name="Kenah C."/>
            <person name="Slattery M."/>
            <person name="Wrighton K.C."/>
            <person name="Wilkins M.J."/>
        </authorList>
    </citation>
    <scope>NUCLEOTIDE SEQUENCE [LARGE SCALE GENOMIC DNA]</scope>
    <source>
        <strain evidence="1">Athens1014_28</strain>
    </source>
</reference>
<evidence type="ECO:0000313" key="2">
    <source>
        <dbReference type="Proteomes" id="UP000316495"/>
    </source>
</evidence>